<organism evidence="2 3">
    <name type="scientific">Enteractinococcus helveticum</name>
    <dbReference type="NCBI Taxonomy" id="1837282"/>
    <lineage>
        <taxon>Bacteria</taxon>
        <taxon>Bacillati</taxon>
        <taxon>Actinomycetota</taxon>
        <taxon>Actinomycetes</taxon>
        <taxon>Micrococcales</taxon>
        <taxon>Micrococcaceae</taxon>
    </lineage>
</organism>
<evidence type="ECO:0000256" key="1">
    <source>
        <dbReference type="SAM" id="MobiDB-lite"/>
    </source>
</evidence>
<accession>A0A1B7LY83</accession>
<evidence type="ECO:0000313" key="3">
    <source>
        <dbReference type="Proteomes" id="UP000078292"/>
    </source>
</evidence>
<dbReference type="RefSeq" id="WP_052504664.1">
    <property type="nucleotide sequence ID" value="NZ_LXEY01000020.1"/>
</dbReference>
<dbReference type="AlphaFoldDB" id="A0A1B7LY83"/>
<comment type="caution">
    <text evidence="2">The sequence shown here is derived from an EMBL/GenBank/DDBJ whole genome shotgun (WGS) entry which is preliminary data.</text>
</comment>
<feature type="region of interest" description="Disordered" evidence="1">
    <location>
        <begin position="77"/>
        <end position="99"/>
    </location>
</feature>
<evidence type="ECO:0000313" key="2">
    <source>
        <dbReference type="EMBL" id="OAV60259.1"/>
    </source>
</evidence>
<name>A0A1B7LY83_9MICC</name>
<dbReference type="STRING" id="1837282.A6F49_12845"/>
<protein>
    <submittedName>
        <fullName evidence="2">Uncharacterized protein</fullName>
    </submittedName>
</protein>
<proteinExistence type="predicted"/>
<dbReference type="Proteomes" id="UP000078292">
    <property type="component" value="Unassembled WGS sequence"/>
</dbReference>
<feature type="compositionally biased region" description="Basic and acidic residues" evidence="1">
    <location>
        <begin position="82"/>
        <end position="96"/>
    </location>
</feature>
<gene>
    <name evidence="2" type="ORF">A6F49_12845</name>
</gene>
<feature type="compositionally biased region" description="Pro residues" evidence="1">
    <location>
        <begin position="1"/>
        <end position="12"/>
    </location>
</feature>
<reference evidence="2 3" key="1">
    <citation type="submission" date="2016-04" db="EMBL/GenBank/DDBJ databases">
        <title>First whole genome shotgun sequence of the bacterium Enteractinococcus sp. strain UASWS1574.</title>
        <authorList>
            <person name="Crovadore J."/>
            <person name="Chablais R."/>
            <person name="Lefort F."/>
        </authorList>
    </citation>
    <scope>NUCLEOTIDE SEQUENCE [LARGE SCALE GENOMIC DNA]</scope>
    <source>
        <strain evidence="2 3">UASWS1574</strain>
    </source>
</reference>
<feature type="region of interest" description="Disordered" evidence="1">
    <location>
        <begin position="1"/>
        <end position="23"/>
    </location>
</feature>
<sequence>MTLTPGPPPPRPQSSGKMQSAKKPRTWPWIVGIVAALGIGGAVGYGSTPEPEVITTEVEIEVEPADMDERRAILDEREEELEQRSSELDERSGELDTRDEELQTLASELDERDEALTATETEIEENTIPGSGVYLVGEDIKPGTYRSDGGRCYWARLSGTSGEFEHIIANDNVEGTAYVTIATSDVAFETSRCGEWTLQ</sequence>
<dbReference type="EMBL" id="LXEY01000020">
    <property type="protein sequence ID" value="OAV60259.1"/>
    <property type="molecule type" value="Genomic_DNA"/>
</dbReference>
<keyword evidence="3" id="KW-1185">Reference proteome</keyword>
<dbReference type="OrthoDB" id="166978at2"/>